<name>A0A1R2CH01_9CILI</name>
<feature type="transmembrane region" description="Helical" evidence="1">
    <location>
        <begin position="141"/>
        <end position="165"/>
    </location>
</feature>
<dbReference type="AlphaFoldDB" id="A0A1R2CH01"/>
<evidence type="ECO:0000256" key="1">
    <source>
        <dbReference type="SAM" id="Phobius"/>
    </source>
</evidence>
<reference evidence="2 3" key="1">
    <citation type="submission" date="2016-11" db="EMBL/GenBank/DDBJ databases">
        <title>The macronuclear genome of Stentor coeruleus: a giant cell with tiny introns.</title>
        <authorList>
            <person name="Slabodnick M."/>
            <person name="Ruby J.G."/>
            <person name="Reiff S.B."/>
            <person name="Swart E.C."/>
            <person name="Gosai S."/>
            <person name="Prabakaran S."/>
            <person name="Witkowska E."/>
            <person name="Larue G.E."/>
            <person name="Fisher S."/>
            <person name="Freeman R.M."/>
            <person name="Gunawardena J."/>
            <person name="Chu W."/>
            <person name="Stover N.A."/>
            <person name="Gregory B.D."/>
            <person name="Nowacki M."/>
            <person name="Derisi J."/>
            <person name="Roy S.W."/>
            <person name="Marshall W.F."/>
            <person name="Sood P."/>
        </authorList>
    </citation>
    <scope>NUCLEOTIDE SEQUENCE [LARGE SCALE GENOMIC DNA]</scope>
    <source>
        <strain evidence="2">WM001</strain>
    </source>
</reference>
<organism evidence="2 3">
    <name type="scientific">Stentor coeruleus</name>
    <dbReference type="NCBI Taxonomy" id="5963"/>
    <lineage>
        <taxon>Eukaryota</taxon>
        <taxon>Sar</taxon>
        <taxon>Alveolata</taxon>
        <taxon>Ciliophora</taxon>
        <taxon>Postciliodesmatophora</taxon>
        <taxon>Heterotrichea</taxon>
        <taxon>Heterotrichida</taxon>
        <taxon>Stentoridae</taxon>
        <taxon>Stentor</taxon>
    </lineage>
</organism>
<keyword evidence="1" id="KW-0812">Transmembrane</keyword>
<evidence type="ECO:0000313" key="2">
    <source>
        <dbReference type="EMBL" id="OMJ88314.1"/>
    </source>
</evidence>
<accession>A0A1R2CH01</accession>
<gene>
    <name evidence="2" type="ORF">SteCoe_9818</name>
</gene>
<keyword evidence="1" id="KW-0472">Membrane</keyword>
<keyword evidence="1" id="KW-1133">Transmembrane helix</keyword>
<proteinExistence type="predicted"/>
<sequence length="305" mass="34738">MENSNLFAKKPKTIILFFSMLIFLRLLPLTFSFWLFQGSGPKKWYGNLTKIYNSKGIIPEKDYPSLSKYYCDMSLNYNKNSTTKDNLFTPDETEMLCIQFDQLNSGLQAFLAFNIVAIIILIAFCLVYIIGFVYYKKPLLFCLQIISVCGGLIEITGLGILEAVLGPSYIGDCSEIGGDFKNGNYINAASICIGTGGFFHLCMSVIVTATYTIFCVFWKRLEPKRIIDVVKVADEFISRDINLHVKDRNLNNNDRVYEEPPLRNDILPEENNLDSSRRIEDSIQPFTLGRESVRINETSNMLNNH</sequence>
<dbReference type="EMBL" id="MPUH01000154">
    <property type="protein sequence ID" value="OMJ88314.1"/>
    <property type="molecule type" value="Genomic_DNA"/>
</dbReference>
<protein>
    <submittedName>
        <fullName evidence="2">Uncharacterized protein</fullName>
    </submittedName>
</protein>
<feature type="transmembrane region" description="Helical" evidence="1">
    <location>
        <begin position="14"/>
        <end position="36"/>
    </location>
</feature>
<comment type="caution">
    <text evidence="2">The sequence shown here is derived from an EMBL/GenBank/DDBJ whole genome shotgun (WGS) entry which is preliminary data.</text>
</comment>
<dbReference type="Proteomes" id="UP000187209">
    <property type="component" value="Unassembled WGS sequence"/>
</dbReference>
<evidence type="ECO:0000313" key="3">
    <source>
        <dbReference type="Proteomes" id="UP000187209"/>
    </source>
</evidence>
<feature type="transmembrane region" description="Helical" evidence="1">
    <location>
        <begin position="185"/>
        <end position="218"/>
    </location>
</feature>
<keyword evidence="3" id="KW-1185">Reference proteome</keyword>
<feature type="transmembrane region" description="Helical" evidence="1">
    <location>
        <begin position="110"/>
        <end position="134"/>
    </location>
</feature>